<gene>
    <name evidence="1" type="ORF">OG222_36835</name>
</gene>
<sequence length="59" mass="6316">MVPADVHATAYANARAAGVSMGKYLAELIRRDQLDESGRPVWAREAFGEPGQGELPMTG</sequence>
<dbReference type="AlphaFoldDB" id="A0AAU1M5W4"/>
<name>A0AAU1M5W4_9ACTN</name>
<keyword evidence="1" id="KW-0614">Plasmid</keyword>
<evidence type="ECO:0008006" key="2">
    <source>
        <dbReference type="Google" id="ProtNLM"/>
    </source>
</evidence>
<accession>A0AAU1M5W4</accession>
<proteinExistence type="predicted"/>
<reference evidence="1" key="1">
    <citation type="submission" date="2022-10" db="EMBL/GenBank/DDBJ databases">
        <title>The complete genomes of actinobacterial strains from the NBC collection.</title>
        <authorList>
            <person name="Joergensen T.S."/>
            <person name="Alvarez Arevalo M."/>
            <person name="Sterndorff E.B."/>
            <person name="Faurdal D."/>
            <person name="Vuksanovic O."/>
            <person name="Mourched A.-S."/>
            <person name="Charusanti P."/>
            <person name="Shaw S."/>
            <person name="Blin K."/>
            <person name="Weber T."/>
        </authorList>
    </citation>
    <scope>NUCLEOTIDE SEQUENCE</scope>
    <source>
        <strain evidence="1">NBC_00148</strain>
        <plasmid evidence="1">unnamed1</plasmid>
    </source>
</reference>
<geneLocation type="plasmid" evidence="1">
    <name>unnamed1</name>
</geneLocation>
<protein>
    <recommendedName>
        <fullName evidence="2">Toxin-antitoxin system</fullName>
    </recommendedName>
</protein>
<organism evidence="1">
    <name type="scientific">Streptomyces sp. NBC_00148</name>
    <dbReference type="NCBI Taxonomy" id="2903626"/>
    <lineage>
        <taxon>Bacteria</taxon>
        <taxon>Bacillati</taxon>
        <taxon>Actinomycetota</taxon>
        <taxon>Actinomycetes</taxon>
        <taxon>Kitasatosporales</taxon>
        <taxon>Streptomycetaceae</taxon>
        <taxon>Streptomyces</taxon>
    </lineage>
</organism>
<dbReference type="EMBL" id="CP108170">
    <property type="protein sequence ID" value="WTQ78757.1"/>
    <property type="molecule type" value="Genomic_DNA"/>
</dbReference>
<evidence type="ECO:0000313" key="1">
    <source>
        <dbReference type="EMBL" id="WTQ78757.1"/>
    </source>
</evidence>